<evidence type="ECO:0000259" key="2">
    <source>
        <dbReference type="Pfam" id="PF03733"/>
    </source>
</evidence>
<sequence length="136" mass="15079">MRLLGNIIWFVLGGLVMGLAWWLVGLLALITIVGIPWARSCFVIGLFTFWPFGKQAVNRRYVNGREDIGTGCLGMVGNIIWFIFAGIWLAIGHLISALLCFITIIGIPFGIQHMKLALIALAPVGQTIVDIDRQWQ</sequence>
<dbReference type="InterPro" id="IPR031308">
    <property type="entry name" value="UCP028777"/>
</dbReference>
<keyword evidence="1" id="KW-0997">Cell inner membrane</keyword>
<comment type="subcellular location">
    <subcellularLocation>
        <location evidence="1">Cell inner membrane</location>
        <topology evidence="1">Multi-pass membrane protein</topology>
    </subcellularLocation>
</comment>
<dbReference type="Proteomes" id="UP000325606">
    <property type="component" value="Chromosome"/>
</dbReference>
<feature type="transmembrane region" description="Helical" evidence="1">
    <location>
        <begin position="37"/>
        <end position="56"/>
    </location>
</feature>
<evidence type="ECO:0000256" key="1">
    <source>
        <dbReference type="PIRNR" id="PIRNR028777"/>
    </source>
</evidence>
<feature type="transmembrane region" description="Helical" evidence="1">
    <location>
        <begin position="68"/>
        <end position="88"/>
    </location>
</feature>
<feature type="transmembrane region" description="Helical" evidence="1">
    <location>
        <begin position="94"/>
        <end position="111"/>
    </location>
</feature>
<reference evidence="3 4" key="1">
    <citation type="submission" date="2019-09" db="EMBL/GenBank/DDBJ databases">
        <title>Nitrincola iocasae sp. nov., a bacterium isolated from the sediment collected at a cold seep field in South China Sea.</title>
        <authorList>
            <person name="Zhang H."/>
            <person name="Wang H."/>
            <person name="Li C."/>
        </authorList>
    </citation>
    <scope>NUCLEOTIDE SEQUENCE [LARGE SCALE GENOMIC DNA]</scope>
    <source>
        <strain evidence="3 4">KXZD1103</strain>
    </source>
</reference>
<dbReference type="EMBL" id="CP044222">
    <property type="protein sequence ID" value="QEW08613.1"/>
    <property type="molecule type" value="Genomic_DNA"/>
</dbReference>
<organism evidence="3 4">
    <name type="scientific">Nitrincola iocasae</name>
    <dbReference type="NCBI Taxonomy" id="2614693"/>
    <lineage>
        <taxon>Bacteria</taxon>
        <taxon>Pseudomonadati</taxon>
        <taxon>Pseudomonadota</taxon>
        <taxon>Gammaproteobacteria</taxon>
        <taxon>Oceanospirillales</taxon>
        <taxon>Oceanospirillaceae</taxon>
        <taxon>Nitrincola</taxon>
    </lineage>
</organism>
<dbReference type="KEGG" id="nik:F5I99_13235"/>
<dbReference type="PANTHER" id="PTHR42903:SF1">
    <property type="entry name" value="INNER MEMBRANE PROTEIN YCCF"/>
    <property type="match status" value="1"/>
</dbReference>
<dbReference type="InterPro" id="IPR005185">
    <property type="entry name" value="YccF"/>
</dbReference>
<dbReference type="AlphaFoldDB" id="A0A5J6LJM3"/>
<accession>A0A5J6LJM3</accession>
<feature type="domain" description="Inner membrane component" evidence="2">
    <location>
        <begin position="4"/>
        <end position="54"/>
    </location>
</feature>
<evidence type="ECO:0000313" key="3">
    <source>
        <dbReference type="EMBL" id="QEW08613.1"/>
    </source>
</evidence>
<dbReference type="NCBIfam" id="NF008740">
    <property type="entry name" value="PRK11770.1-2"/>
    <property type="match status" value="1"/>
</dbReference>
<keyword evidence="1" id="KW-1133">Transmembrane helix</keyword>
<feature type="domain" description="Inner membrane component" evidence="2">
    <location>
        <begin position="76"/>
        <end position="126"/>
    </location>
</feature>
<name>A0A5J6LJM3_9GAMM</name>
<evidence type="ECO:0000313" key="4">
    <source>
        <dbReference type="Proteomes" id="UP000325606"/>
    </source>
</evidence>
<keyword evidence="1" id="KW-0812">Transmembrane</keyword>
<keyword evidence="4" id="KW-1185">Reference proteome</keyword>
<feature type="transmembrane region" description="Helical" evidence="1">
    <location>
        <begin position="7"/>
        <end position="31"/>
    </location>
</feature>
<dbReference type="InterPro" id="IPR052937">
    <property type="entry name" value="Inner_membrane_protein"/>
</dbReference>
<dbReference type="PANTHER" id="PTHR42903">
    <property type="entry name" value="INNER MEMBRANE PROTEIN YCCF"/>
    <property type="match status" value="1"/>
</dbReference>
<dbReference type="GO" id="GO:0005886">
    <property type="term" value="C:plasma membrane"/>
    <property type="evidence" value="ECO:0007669"/>
    <property type="project" value="UniProtKB-SubCell"/>
</dbReference>
<keyword evidence="1" id="KW-0472">Membrane</keyword>
<proteinExistence type="predicted"/>
<dbReference type="PIRSF" id="PIRSF028777">
    <property type="entry name" value="UCP028777"/>
    <property type="match status" value="1"/>
</dbReference>
<dbReference type="Pfam" id="PF03733">
    <property type="entry name" value="YccF"/>
    <property type="match status" value="2"/>
</dbReference>
<dbReference type="NCBIfam" id="NF008742">
    <property type="entry name" value="PRK11770.1-4"/>
    <property type="match status" value="1"/>
</dbReference>
<gene>
    <name evidence="3" type="ORF">F5I99_13235</name>
</gene>
<dbReference type="NCBIfam" id="NF008741">
    <property type="entry name" value="PRK11770.1-3"/>
    <property type="match status" value="1"/>
</dbReference>
<protein>
    <recommendedName>
        <fullName evidence="1">Inner membrane protein YccF</fullName>
    </recommendedName>
</protein>
<keyword evidence="1" id="KW-1003">Cell membrane</keyword>